<keyword evidence="4" id="KW-0808">Transferase</keyword>
<feature type="transmembrane region" description="Helical" evidence="3">
    <location>
        <begin position="157"/>
        <end position="174"/>
    </location>
</feature>
<keyword evidence="3" id="KW-0812">Transmembrane</keyword>
<feature type="transmembrane region" description="Helical" evidence="3">
    <location>
        <begin position="368"/>
        <end position="385"/>
    </location>
</feature>
<keyword evidence="3" id="KW-1133">Transmembrane helix</keyword>
<feature type="transmembrane region" description="Helical" evidence="3">
    <location>
        <begin position="397"/>
        <end position="422"/>
    </location>
</feature>
<keyword evidence="1" id="KW-0677">Repeat</keyword>
<feature type="transmembrane region" description="Helical" evidence="3">
    <location>
        <begin position="126"/>
        <end position="145"/>
    </location>
</feature>
<evidence type="ECO:0000313" key="4">
    <source>
        <dbReference type="EMBL" id="AAM52060.1"/>
    </source>
</evidence>
<keyword evidence="3" id="KW-0472">Membrane</keyword>
<evidence type="ECO:0000256" key="1">
    <source>
        <dbReference type="ARBA" id="ARBA00022737"/>
    </source>
</evidence>
<protein>
    <submittedName>
        <fullName evidence="4">Putative arabinosyltransferase TfpW</fullName>
    </submittedName>
</protein>
<name>Q8KQ31_PSEAI</name>
<evidence type="ECO:0000256" key="3">
    <source>
        <dbReference type="SAM" id="Phobius"/>
    </source>
</evidence>
<feature type="transmembrane region" description="Helical" evidence="3">
    <location>
        <begin position="337"/>
        <end position="356"/>
    </location>
</feature>
<reference evidence="4" key="1">
    <citation type="journal article" date="2004" name="Microbiology">
        <title>Significant differences in type IV pilin allele distribution among Pseudomonas aeruginosa isolates from cystic fibrosis (CF) versus non-CF patients.</title>
        <authorList>
            <person name="Kus J.V."/>
            <person name="Tullis E."/>
            <person name="Cvitkovitch D.G."/>
            <person name="Burrows L.L."/>
        </authorList>
    </citation>
    <scope>NUCLEOTIDE SEQUENCE</scope>
    <source>
        <strain evidence="4">PA5196</strain>
    </source>
</reference>
<dbReference type="PANTHER" id="PTHR44227:SF3">
    <property type="entry name" value="PROTEIN O-MANNOSYL-TRANSFERASE TMTC4"/>
    <property type="match status" value="1"/>
</dbReference>
<dbReference type="EMBL" id="AY112720">
    <property type="protein sequence ID" value="AAM52060.1"/>
    <property type="molecule type" value="Genomic_DNA"/>
</dbReference>
<dbReference type="AlphaFoldDB" id="Q8KQ31"/>
<feature type="transmembrane region" description="Helical" evidence="3">
    <location>
        <begin position="16"/>
        <end position="41"/>
    </location>
</feature>
<proteinExistence type="predicted"/>
<dbReference type="InterPro" id="IPR052346">
    <property type="entry name" value="O-mannosyl-transferase_TMTC"/>
</dbReference>
<evidence type="ECO:0000256" key="2">
    <source>
        <dbReference type="ARBA" id="ARBA00022803"/>
    </source>
</evidence>
<feature type="transmembrane region" description="Helical" evidence="3">
    <location>
        <begin position="231"/>
        <end position="249"/>
    </location>
</feature>
<accession>Q8KQ31</accession>
<organism evidence="4">
    <name type="scientific">Pseudomonas aeruginosa</name>
    <dbReference type="NCBI Taxonomy" id="287"/>
    <lineage>
        <taxon>Bacteria</taxon>
        <taxon>Pseudomonadati</taxon>
        <taxon>Pseudomonadota</taxon>
        <taxon>Gammaproteobacteria</taxon>
        <taxon>Pseudomonadales</taxon>
        <taxon>Pseudomonadaceae</taxon>
        <taxon>Pseudomonas</taxon>
    </lineage>
</organism>
<feature type="transmembrane region" description="Helical" evidence="3">
    <location>
        <begin position="181"/>
        <end position="211"/>
    </location>
</feature>
<feature type="transmembrane region" description="Helical" evidence="3">
    <location>
        <begin position="94"/>
        <end position="114"/>
    </location>
</feature>
<keyword evidence="2" id="KW-0802">TPR repeat</keyword>
<dbReference type="GO" id="GO:0016740">
    <property type="term" value="F:transferase activity"/>
    <property type="evidence" value="ECO:0007669"/>
    <property type="project" value="UniProtKB-KW"/>
</dbReference>
<feature type="transmembrane region" description="Helical" evidence="3">
    <location>
        <begin position="309"/>
        <end position="331"/>
    </location>
</feature>
<sequence length="646" mass="72316">MKSLWVYLQGGGKKNVLLWVGVLCAVVWGLYGRALFFGYVWDDSILFLDKTDLLNSSISWKVLSEPVLPGTSYLRPLVFLSFFVEFQIFGQSPFVSHAVNIAIFNLNVLLVFWLGSTLARHTERKYGLLLAFLAALFYAMHPALIESTVWASGRFDLLTTFFILAGLVVYLADIKSTVLRAFLLCLCMAGALLSKELGIVFPVLLLCLWLAKECDCSTQRGGALLVQALFRNGWMLVALIITAFGYLVVRKHSAGGIYHSPVGLSYIADVVLGQRLPLETLKFYLLQSFLPFQSINVSHPLNEVFERSVYVLLAGQMVVLILVLTVIYQALYRRSAAAWMFFAYLVCLLPVLHIIPLTIGENLGHERFLTAPLAFLALALVFVRYDRVLSKVGLSGAPLLRVGLVAGLLWLGMAGFTIYSILPMWTSDASLWAWAYKTHPESKYARYDYLYGALRGGYVELLDKEVSRLQKKYGGLEVPEQILYAHRLISAGDSEGLNYLEGVLQVLPRFHDAENGRVALNDFKHLSSMQIGGAYAVYAEGLSMLRGDAERALKYNKIAEWYLATGEVIPLMYQRSAILYALGDYGQAARIYQDQEGLHYYMSQAVKKDMKRLVEGFCKEKGFPSDPCGELRERGVISKESEARQG</sequence>
<dbReference type="TCDB" id="8.A.95.1.8">
    <property type="family name" value="the transmembrane and tpr repeat-containing protein 3 (tmtc3) family"/>
</dbReference>
<dbReference type="PANTHER" id="PTHR44227">
    <property type="match status" value="1"/>
</dbReference>